<dbReference type="Proteomes" id="UP001209878">
    <property type="component" value="Unassembled WGS sequence"/>
</dbReference>
<dbReference type="AlphaFoldDB" id="A0AAD9P351"/>
<evidence type="ECO:0000313" key="3">
    <source>
        <dbReference type="Proteomes" id="UP001209878"/>
    </source>
</evidence>
<comment type="caution">
    <text evidence="2">The sequence shown here is derived from an EMBL/GenBank/DDBJ whole genome shotgun (WGS) entry which is preliminary data.</text>
</comment>
<reference evidence="2" key="1">
    <citation type="journal article" date="2023" name="Mol. Biol. Evol.">
        <title>Third-Generation Sequencing Reveals the Adaptive Role of the Epigenome in Three Deep-Sea Polychaetes.</title>
        <authorList>
            <person name="Perez M."/>
            <person name="Aroh O."/>
            <person name="Sun Y."/>
            <person name="Lan Y."/>
            <person name="Juniper S.K."/>
            <person name="Young C.R."/>
            <person name="Angers B."/>
            <person name="Qian P.Y."/>
        </authorList>
    </citation>
    <scope>NUCLEOTIDE SEQUENCE</scope>
    <source>
        <strain evidence="2">R07B-5</strain>
    </source>
</reference>
<keyword evidence="3" id="KW-1185">Reference proteome</keyword>
<feature type="transmembrane region" description="Helical" evidence="1">
    <location>
        <begin position="32"/>
        <end position="52"/>
    </location>
</feature>
<accession>A0AAD9P351</accession>
<evidence type="ECO:0000256" key="1">
    <source>
        <dbReference type="SAM" id="Phobius"/>
    </source>
</evidence>
<evidence type="ECO:0000313" key="2">
    <source>
        <dbReference type="EMBL" id="KAK2187267.1"/>
    </source>
</evidence>
<proteinExistence type="predicted"/>
<gene>
    <name evidence="2" type="ORF">NP493_174g02005</name>
</gene>
<keyword evidence="1" id="KW-0812">Transmembrane</keyword>
<organism evidence="2 3">
    <name type="scientific">Ridgeia piscesae</name>
    <name type="common">Tubeworm</name>
    <dbReference type="NCBI Taxonomy" id="27915"/>
    <lineage>
        <taxon>Eukaryota</taxon>
        <taxon>Metazoa</taxon>
        <taxon>Spiralia</taxon>
        <taxon>Lophotrochozoa</taxon>
        <taxon>Annelida</taxon>
        <taxon>Polychaeta</taxon>
        <taxon>Sedentaria</taxon>
        <taxon>Canalipalpata</taxon>
        <taxon>Sabellida</taxon>
        <taxon>Siboglinidae</taxon>
        <taxon>Ridgeia</taxon>
    </lineage>
</organism>
<dbReference type="EMBL" id="JAODUO010000172">
    <property type="protein sequence ID" value="KAK2187267.1"/>
    <property type="molecule type" value="Genomic_DNA"/>
</dbReference>
<protein>
    <submittedName>
        <fullName evidence="2">Uncharacterized protein</fullName>
    </submittedName>
</protein>
<keyword evidence="1" id="KW-0472">Membrane</keyword>
<sequence>MLPCQTLDSFFHATLLQGSVSYMNEYLAVNSGGYLCTNTLCAIIAAWLGASLRSQDGD</sequence>
<name>A0AAD9P351_RIDPI</name>
<keyword evidence="1" id="KW-1133">Transmembrane helix</keyword>